<dbReference type="Proteomes" id="UP000318626">
    <property type="component" value="Chromosome"/>
</dbReference>
<organism evidence="1 2">
    <name type="scientific">Bremerella volcania</name>
    <dbReference type="NCBI Taxonomy" id="2527984"/>
    <lineage>
        <taxon>Bacteria</taxon>
        <taxon>Pseudomonadati</taxon>
        <taxon>Planctomycetota</taxon>
        <taxon>Planctomycetia</taxon>
        <taxon>Pirellulales</taxon>
        <taxon>Pirellulaceae</taxon>
        <taxon>Bremerella</taxon>
    </lineage>
</organism>
<dbReference type="SUPFAM" id="SSF102712">
    <property type="entry name" value="JAB1/MPN domain"/>
    <property type="match status" value="1"/>
</dbReference>
<name>A0A518C618_9BACT</name>
<dbReference type="KEGG" id="bvo:Pan97_16640"/>
<dbReference type="EMBL" id="CP036289">
    <property type="protein sequence ID" value="QDU74652.1"/>
    <property type="molecule type" value="Genomic_DNA"/>
</dbReference>
<evidence type="ECO:0008006" key="3">
    <source>
        <dbReference type="Google" id="ProtNLM"/>
    </source>
</evidence>
<protein>
    <recommendedName>
        <fullName evidence="3">JAB domain-containing protein</fullName>
    </recommendedName>
</protein>
<keyword evidence="2" id="KW-1185">Reference proteome</keyword>
<reference evidence="2" key="1">
    <citation type="submission" date="2019-02" db="EMBL/GenBank/DDBJ databases">
        <title>Deep-cultivation of Planctomycetes and their phenomic and genomic characterization uncovers novel biology.</title>
        <authorList>
            <person name="Wiegand S."/>
            <person name="Jogler M."/>
            <person name="Boedeker C."/>
            <person name="Pinto D."/>
            <person name="Vollmers J."/>
            <person name="Rivas-Marin E."/>
            <person name="Kohn T."/>
            <person name="Peeters S.H."/>
            <person name="Heuer A."/>
            <person name="Rast P."/>
            <person name="Oberbeckmann S."/>
            <person name="Bunk B."/>
            <person name="Jeske O."/>
            <person name="Meyerdierks A."/>
            <person name="Storesund J.E."/>
            <person name="Kallscheuer N."/>
            <person name="Luecker S."/>
            <person name="Lage O.M."/>
            <person name="Pohl T."/>
            <person name="Merkel B.J."/>
            <person name="Hornburger P."/>
            <person name="Mueller R.-W."/>
            <person name="Bruemmer F."/>
            <person name="Labrenz M."/>
            <person name="Spormann A.M."/>
            <person name="Op den Camp H."/>
            <person name="Overmann J."/>
            <person name="Amann R."/>
            <person name="Jetten M.S.M."/>
            <person name="Mascher T."/>
            <person name="Medema M.H."/>
            <person name="Devos D.P."/>
            <person name="Kaster A.-K."/>
            <person name="Ovreas L."/>
            <person name="Rohde M."/>
            <person name="Galperin M.Y."/>
            <person name="Jogler C."/>
        </authorList>
    </citation>
    <scope>NUCLEOTIDE SEQUENCE [LARGE SCALE GENOMIC DNA]</scope>
    <source>
        <strain evidence="2">Pan97</strain>
    </source>
</reference>
<accession>A0A518C618</accession>
<dbReference type="Gene3D" id="3.40.140.10">
    <property type="entry name" value="Cytidine Deaminase, domain 2"/>
    <property type="match status" value="1"/>
</dbReference>
<sequence length="199" mass="22671">MLFLRDYGDTEVGGFGIGTRDDLLFVEDIQLVKQVCSWAHVAFDDESVADFFDRQVDAERRPEQFARIWVHTHPGDCPRPSMTDEETFGRVFGRSDWAVMFILACEGQSYARLRFNVGPCAEVEIPVGVDYLRPFGASEPDAWEQEYLTNVHAAQPVRSMAAELEPALASPFEEKPTNSWYESWFDYAADEEDAEELIV</sequence>
<dbReference type="RefSeq" id="WP_241676370.1">
    <property type="nucleotide sequence ID" value="NZ_CP036289.1"/>
</dbReference>
<evidence type="ECO:0000313" key="2">
    <source>
        <dbReference type="Proteomes" id="UP000318626"/>
    </source>
</evidence>
<dbReference type="AlphaFoldDB" id="A0A518C618"/>
<gene>
    <name evidence="1" type="ORF">Pan97_16640</name>
</gene>
<evidence type="ECO:0000313" key="1">
    <source>
        <dbReference type="EMBL" id="QDU74652.1"/>
    </source>
</evidence>
<proteinExistence type="predicted"/>